<keyword evidence="1" id="KW-1133">Transmembrane helix</keyword>
<dbReference type="Proteomes" id="UP000469215">
    <property type="component" value="Unassembled WGS sequence"/>
</dbReference>
<sequence length="118" mass="12195">MSADALLDYSGLVGRAFFVLCALAVMVLALVRARGRTRLLAAWGAALLAAGQGAMIVFSLLAAGPLHGSAIFFLLGLIVVVIMCTGVMVIAGLALLAFSLLGPARRQAPSRSAARWAR</sequence>
<keyword evidence="1" id="KW-0812">Transmembrane</keyword>
<proteinExistence type="predicted"/>
<reference evidence="2 3" key="1">
    <citation type="submission" date="2020-01" db="EMBL/GenBank/DDBJ databases">
        <authorList>
            <person name="Deng T."/>
        </authorList>
    </citation>
    <scope>NUCLEOTIDE SEQUENCE [LARGE SCALE GENOMIC DNA]</scope>
    <source>
        <strain evidence="2 3">5221</strain>
    </source>
</reference>
<dbReference type="EMBL" id="WWEQ01000061">
    <property type="protein sequence ID" value="MYM20592.1"/>
    <property type="molecule type" value="Genomic_DNA"/>
</dbReference>
<feature type="transmembrane region" description="Helical" evidence="1">
    <location>
        <begin position="43"/>
        <end position="64"/>
    </location>
</feature>
<organism evidence="2 3">
    <name type="scientific">Brevibacterium rongguiense</name>
    <dbReference type="NCBI Taxonomy" id="2695267"/>
    <lineage>
        <taxon>Bacteria</taxon>
        <taxon>Bacillati</taxon>
        <taxon>Actinomycetota</taxon>
        <taxon>Actinomycetes</taxon>
        <taxon>Micrococcales</taxon>
        <taxon>Brevibacteriaceae</taxon>
        <taxon>Brevibacterium</taxon>
    </lineage>
</organism>
<accession>A0A6N9HAK6</accession>
<evidence type="ECO:0000313" key="2">
    <source>
        <dbReference type="EMBL" id="MYM20592.1"/>
    </source>
</evidence>
<comment type="caution">
    <text evidence="2">The sequence shown here is derived from an EMBL/GenBank/DDBJ whole genome shotgun (WGS) entry which is preliminary data.</text>
</comment>
<keyword evidence="3" id="KW-1185">Reference proteome</keyword>
<gene>
    <name evidence="2" type="ORF">GSY69_11625</name>
</gene>
<dbReference type="AlphaFoldDB" id="A0A6N9HAK6"/>
<protein>
    <submittedName>
        <fullName evidence="2">Uncharacterized protein</fullName>
    </submittedName>
</protein>
<name>A0A6N9HAK6_9MICO</name>
<feature type="transmembrane region" description="Helical" evidence="1">
    <location>
        <begin position="12"/>
        <end position="31"/>
    </location>
</feature>
<dbReference type="RefSeq" id="WP_160954006.1">
    <property type="nucleotide sequence ID" value="NZ_WWEQ01000061.1"/>
</dbReference>
<evidence type="ECO:0000256" key="1">
    <source>
        <dbReference type="SAM" id="Phobius"/>
    </source>
</evidence>
<keyword evidence="1" id="KW-0472">Membrane</keyword>
<evidence type="ECO:0000313" key="3">
    <source>
        <dbReference type="Proteomes" id="UP000469215"/>
    </source>
</evidence>
<feature type="transmembrane region" description="Helical" evidence="1">
    <location>
        <begin position="70"/>
        <end position="101"/>
    </location>
</feature>